<dbReference type="AlphaFoldDB" id="A0ABC8EA76"/>
<accession>A0ABC8EA76</accession>
<dbReference type="RefSeq" id="WP_155274203.1">
    <property type="nucleotide sequence ID" value="NZ_AP026804.1"/>
</dbReference>
<name>A0ABC8EA76_CLOTA</name>
<evidence type="ECO:0000313" key="2">
    <source>
        <dbReference type="Proteomes" id="UP001321763"/>
    </source>
</evidence>
<proteinExistence type="predicted"/>
<dbReference type="GeneID" id="43882193"/>
<reference evidence="1 2" key="1">
    <citation type="submission" date="2022-09" db="EMBL/GenBank/DDBJ databases">
        <title>complete genome sequences of Clostridium tetani str. KHSU-234311-028 isolated from soil.</title>
        <authorList>
            <person name="Sekizuka T."/>
            <person name="Shitada C."/>
            <person name="Takahashi M."/>
            <person name="Kuroda M."/>
        </authorList>
    </citation>
    <scope>NUCLEOTIDE SEQUENCE [LARGE SCALE GENOMIC DNA]</scope>
    <source>
        <strain evidence="1 2">KHSU-234311-028</strain>
    </source>
</reference>
<dbReference type="EMBL" id="AP026818">
    <property type="protein sequence ID" value="BDR80440.1"/>
    <property type="molecule type" value="Genomic_DNA"/>
</dbReference>
<gene>
    <name evidence="1" type="ORF">K234311028_06860</name>
</gene>
<protein>
    <submittedName>
        <fullName evidence="1">Uncharacterized protein</fullName>
    </submittedName>
</protein>
<evidence type="ECO:0000313" key="1">
    <source>
        <dbReference type="EMBL" id="BDR80440.1"/>
    </source>
</evidence>
<dbReference type="Proteomes" id="UP001321763">
    <property type="component" value="Chromosome"/>
</dbReference>
<sequence length="47" mass="5890">MEDRVKKFINRIREVNIKTFGNYEKLDYRKIYKERLEKAQKEDEPLN</sequence>
<organism evidence="1 2">
    <name type="scientific">Clostridium tetani</name>
    <dbReference type="NCBI Taxonomy" id="1513"/>
    <lineage>
        <taxon>Bacteria</taxon>
        <taxon>Bacillati</taxon>
        <taxon>Bacillota</taxon>
        <taxon>Clostridia</taxon>
        <taxon>Eubacteriales</taxon>
        <taxon>Clostridiaceae</taxon>
        <taxon>Clostridium</taxon>
    </lineage>
</organism>